<keyword evidence="2" id="KW-1185">Reference proteome</keyword>
<evidence type="ECO:0000313" key="1">
    <source>
        <dbReference type="EMBL" id="MPC30714.1"/>
    </source>
</evidence>
<proteinExistence type="predicted"/>
<dbReference type="Proteomes" id="UP000324222">
    <property type="component" value="Unassembled WGS sequence"/>
</dbReference>
<gene>
    <name evidence="1" type="ORF">E2C01_023984</name>
</gene>
<name>A0A5B7ED67_PORTR</name>
<organism evidence="1 2">
    <name type="scientific">Portunus trituberculatus</name>
    <name type="common">Swimming crab</name>
    <name type="synonym">Neptunus trituberculatus</name>
    <dbReference type="NCBI Taxonomy" id="210409"/>
    <lineage>
        <taxon>Eukaryota</taxon>
        <taxon>Metazoa</taxon>
        <taxon>Ecdysozoa</taxon>
        <taxon>Arthropoda</taxon>
        <taxon>Crustacea</taxon>
        <taxon>Multicrustacea</taxon>
        <taxon>Malacostraca</taxon>
        <taxon>Eumalacostraca</taxon>
        <taxon>Eucarida</taxon>
        <taxon>Decapoda</taxon>
        <taxon>Pleocyemata</taxon>
        <taxon>Brachyura</taxon>
        <taxon>Eubrachyura</taxon>
        <taxon>Portunoidea</taxon>
        <taxon>Portunidae</taxon>
        <taxon>Portuninae</taxon>
        <taxon>Portunus</taxon>
    </lineage>
</organism>
<comment type="caution">
    <text evidence="1">The sequence shown here is derived from an EMBL/GenBank/DDBJ whole genome shotgun (WGS) entry which is preliminary data.</text>
</comment>
<accession>A0A5B7ED67</accession>
<dbReference type="AlphaFoldDB" id="A0A5B7ED67"/>
<dbReference type="EMBL" id="VSRR010002305">
    <property type="protein sequence ID" value="MPC30714.1"/>
    <property type="molecule type" value="Genomic_DNA"/>
</dbReference>
<protein>
    <submittedName>
        <fullName evidence="1">Uncharacterized protein</fullName>
    </submittedName>
</protein>
<reference evidence="1 2" key="1">
    <citation type="submission" date="2019-05" db="EMBL/GenBank/DDBJ databases">
        <title>Another draft genome of Portunus trituberculatus and its Hox gene families provides insights of decapod evolution.</title>
        <authorList>
            <person name="Jeong J.-H."/>
            <person name="Song I."/>
            <person name="Kim S."/>
            <person name="Choi T."/>
            <person name="Kim D."/>
            <person name="Ryu S."/>
            <person name="Kim W."/>
        </authorList>
    </citation>
    <scope>NUCLEOTIDE SEQUENCE [LARGE SCALE GENOMIC DNA]</scope>
    <source>
        <tissue evidence="1">Muscle</tissue>
    </source>
</reference>
<evidence type="ECO:0000313" key="2">
    <source>
        <dbReference type="Proteomes" id="UP000324222"/>
    </source>
</evidence>
<sequence length="61" mass="6760">MSAAAMLLELKDRTLLTLVFAANVFEPPGGLECYLRHPQILGDTIQHCQGPTCLLEDFYGH</sequence>